<dbReference type="OrthoDB" id="9809488at2"/>
<evidence type="ECO:0000313" key="2">
    <source>
        <dbReference type="Proteomes" id="UP000199009"/>
    </source>
</evidence>
<proteinExistence type="predicted"/>
<dbReference type="EMBL" id="LT629692">
    <property type="protein sequence ID" value="SDG38513.1"/>
    <property type="molecule type" value="Genomic_DNA"/>
</dbReference>
<evidence type="ECO:0000313" key="1">
    <source>
        <dbReference type="EMBL" id="SDG38513.1"/>
    </source>
</evidence>
<dbReference type="STRING" id="370764.SAMN04489810_0151"/>
<accession>A0A1G7TT56</accession>
<dbReference type="SUPFAM" id="SSF51261">
    <property type="entry name" value="Duplicated hybrid motif"/>
    <property type="match status" value="1"/>
</dbReference>
<dbReference type="AlphaFoldDB" id="A0A1G7TT56"/>
<dbReference type="InterPro" id="IPR011055">
    <property type="entry name" value="Dup_hybrid_motif"/>
</dbReference>
<keyword evidence="2" id="KW-1185">Reference proteome</keyword>
<dbReference type="CDD" id="cd12797">
    <property type="entry name" value="M23_peptidase"/>
    <property type="match status" value="1"/>
</dbReference>
<name>A0A1G7TT56_9MICO</name>
<gene>
    <name evidence="1" type="ORF">SAMN04489810_0151</name>
</gene>
<protein>
    <submittedName>
        <fullName evidence="1">Peptidase family M23</fullName>
    </submittedName>
</protein>
<dbReference type="Proteomes" id="UP000199009">
    <property type="component" value="Chromosome I"/>
</dbReference>
<dbReference type="RefSeq" id="WP_091485025.1">
    <property type="nucleotide sequence ID" value="NZ_LT629692.1"/>
</dbReference>
<sequence>MPEPAVLLELPFTGRWRAEMSPARRVPSHGTDLFGITYAIDFVGVDESGRSAPNTWRSRFASEAPETFAGFGRAILAPLAGAVVAVHDGEPDHVGRRSPLTLLPYLLGQADRVRQGVAAIAGNHVVIAPAPGGPFVGLVHLRRGSLRVRLGDTVAVGEPLAACGNSGNSTEPCVHVQATDSLDWTTARGVPIAFRRYRRLTDGVIVQDAVPGEREVIEAI</sequence>
<organism evidence="1 2">
    <name type="scientific">Microbacterium pygmaeum</name>
    <dbReference type="NCBI Taxonomy" id="370764"/>
    <lineage>
        <taxon>Bacteria</taxon>
        <taxon>Bacillati</taxon>
        <taxon>Actinomycetota</taxon>
        <taxon>Actinomycetes</taxon>
        <taxon>Micrococcales</taxon>
        <taxon>Microbacteriaceae</taxon>
        <taxon>Microbacterium</taxon>
    </lineage>
</organism>
<dbReference type="Gene3D" id="2.70.70.10">
    <property type="entry name" value="Glucose Permease (Domain IIA)"/>
    <property type="match status" value="1"/>
</dbReference>
<reference evidence="1 2" key="1">
    <citation type="submission" date="2016-10" db="EMBL/GenBank/DDBJ databases">
        <authorList>
            <person name="de Groot N.N."/>
        </authorList>
    </citation>
    <scope>NUCLEOTIDE SEQUENCE [LARGE SCALE GENOMIC DNA]</scope>
    <source>
        <strain evidence="1 2">DSM 23142</strain>
    </source>
</reference>